<evidence type="ECO:0000259" key="5">
    <source>
        <dbReference type="Pfam" id="PF04116"/>
    </source>
</evidence>
<dbReference type="AlphaFoldDB" id="A0A024SAE3"/>
<dbReference type="EMBL" id="KI911145">
    <property type="protein sequence ID" value="ETS02320.1"/>
    <property type="molecule type" value="Genomic_DNA"/>
</dbReference>
<dbReference type="OrthoDB" id="408954at2759"/>
<feature type="domain" description="Fatty acid hydroxylase" evidence="5">
    <location>
        <begin position="124"/>
        <end position="246"/>
    </location>
</feature>
<dbReference type="GO" id="GO:0016020">
    <property type="term" value="C:membrane"/>
    <property type="evidence" value="ECO:0007669"/>
    <property type="project" value="UniProtKB-SubCell"/>
</dbReference>
<dbReference type="KEGG" id="trr:M419DRAFT_78228"/>
<evidence type="ECO:0000256" key="4">
    <source>
        <dbReference type="ARBA" id="ARBA00023136"/>
    </source>
</evidence>
<reference evidence="7" key="1">
    <citation type="journal article" date="2013" name="Ind. Biotechnol.">
        <title>Comparative genomics analysis of Trichoderma reesei strains.</title>
        <authorList>
            <person name="Koike H."/>
            <person name="Aerts A."/>
            <person name="LaButti K."/>
            <person name="Grigoriev I.V."/>
            <person name="Baker S.E."/>
        </authorList>
    </citation>
    <scope>NUCLEOTIDE SEQUENCE [LARGE SCALE GENOMIC DNA]</scope>
    <source>
        <strain evidence="7">ATCC 56765 / BCRC 32924 / NRRL 11460 / Rut C-30</strain>
    </source>
</reference>
<evidence type="ECO:0000313" key="7">
    <source>
        <dbReference type="Proteomes" id="UP000024376"/>
    </source>
</evidence>
<evidence type="ECO:0000256" key="1">
    <source>
        <dbReference type="ARBA" id="ARBA00004370"/>
    </source>
</evidence>
<protein>
    <recommendedName>
        <fullName evidence="5">Fatty acid hydroxylase domain-containing protein</fullName>
    </recommendedName>
</protein>
<dbReference type="InterPro" id="IPR050307">
    <property type="entry name" value="Sterol_Desaturase_Related"/>
</dbReference>
<dbReference type="PANTHER" id="PTHR11863">
    <property type="entry name" value="STEROL DESATURASE"/>
    <property type="match status" value="1"/>
</dbReference>
<keyword evidence="4" id="KW-0472">Membrane</keyword>
<accession>A0A024SAE3</accession>
<evidence type="ECO:0000256" key="2">
    <source>
        <dbReference type="ARBA" id="ARBA00022692"/>
    </source>
</evidence>
<organism evidence="6 7">
    <name type="scientific">Hypocrea jecorina (strain ATCC 56765 / BCRC 32924 / NRRL 11460 / Rut C-30)</name>
    <name type="common">Trichoderma reesei</name>
    <dbReference type="NCBI Taxonomy" id="1344414"/>
    <lineage>
        <taxon>Eukaryota</taxon>
        <taxon>Fungi</taxon>
        <taxon>Dikarya</taxon>
        <taxon>Ascomycota</taxon>
        <taxon>Pezizomycotina</taxon>
        <taxon>Sordariomycetes</taxon>
        <taxon>Hypocreomycetidae</taxon>
        <taxon>Hypocreales</taxon>
        <taxon>Hypocreaceae</taxon>
        <taxon>Trichoderma</taxon>
    </lineage>
</organism>
<evidence type="ECO:0000256" key="3">
    <source>
        <dbReference type="ARBA" id="ARBA00022989"/>
    </source>
</evidence>
<dbReference type="InterPro" id="IPR006694">
    <property type="entry name" value="Fatty_acid_hydroxylase"/>
</dbReference>
<keyword evidence="2" id="KW-0812">Transmembrane</keyword>
<dbReference type="GO" id="GO:0016491">
    <property type="term" value="F:oxidoreductase activity"/>
    <property type="evidence" value="ECO:0007669"/>
    <property type="project" value="InterPro"/>
</dbReference>
<proteinExistence type="predicted"/>
<sequence length="258" mass="29232">MTTLPSAKALWSSIVSTHNPIAIDLAGTLLIQLLFWWLPCTLFLSLDTLLPRFSALHKLQPAPKQPTTADILHSIRICLRNQLLVLVLHSLLLLCTSSSSSSRAPAIRIDPDFPSGREFSTHILISILLRELLFYTAHRILHHPPLYRRFHKTHHRFTAPVAFASQYAHPVEHIAANVLPILIPPMLLGAHILTMWAFLAMQLVETSTVHSGYDFFGGAARKHDRHHERFDVYFGGIGLLDWALGTDERDGEERRKRE</sequence>
<comment type="subcellular location">
    <subcellularLocation>
        <location evidence="1">Membrane</location>
    </subcellularLocation>
</comment>
<dbReference type="Pfam" id="PF04116">
    <property type="entry name" value="FA_hydroxylase"/>
    <property type="match status" value="1"/>
</dbReference>
<dbReference type="GO" id="GO:0008610">
    <property type="term" value="P:lipid biosynthetic process"/>
    <property type="evidence" value="ECO:0007669"/>
    <property type="project" value="InterPro"/>
</dbReference>
<gene>
    <name evidence="6" type="ORF">M419DRAFT_78228</name>
</gene>
<name>A0A024SAE3_HYPJR</name>
<dbReference type="HOGENOM" id="CLU_047036_1_0_1"/>
<dbReference type="Proteomes" id="UP000024376">
    <property type="component" value="Unassembled WGS sequence"/>
</dbReference>
<keyword evidence="3" id="KW-1133">Transmembrane helix</keyword>
<evidence type="ECO:0000313" key="6">
    <source>
        <dbReference type="EMBL" id="ETS02320.1"/>
    </source>
</evidence>
<dbReference type="GO" id="GO:0005506">
    <property type="term" value="F:iron ion binding"/>
    <property type="evidence" value="ECO:0007669"/>
    <property type="project" value="InterPro"/>
</dbReference>